<dbReference type="EMBL" id="RHQL01000010">
    <property type="protein sequence ID" value="RRV08806.1"/>
    <property type="molecule type" value="Genomic_DNA"/>
</dbReference>
<protein>
    <submittedName>
        <fullName evidence="1">Uncharacterized protein</fullName>
    </submittedName>
</protein>
<proteinExistence type="predicted"/>
<reference evidence="1 2" key="1">
    <citation type="submission" date="2018-10" db="EMBL/GenBank/DDBJ databases">
        <title>Transmission dynamics of multidrug resistant bacteria on intensive care unit surfaces.</title>
        <authorList>
            <person name="D'Souza A.W."/>
            <person name="Potter R.F."/>
            <person name="Wallace M."/>
            <person name="Shupe A."/>
            <person name="Patel S."/>
            <person name="Sun S."/>
            <person name="Gul D."/>
            <person name="Kwon J.H."/>
            <person name="Andleeb S."/>
            <person name="Burnham C.-A.D."/>
            <person name="Dantas G."/>
        </authorList>
    </citation>
    <scope>NUCLEOTIDE SEQUENCE [LARGE SCALE GENOMIC DNA]</scope>
    <source>
        <strain evidence="1 2">PX_177</strain>
    </source>
</reference>
<dbReference type="AlphaFoldDB" id="A0A3R8VT52"/>
<evidence type="ECO:0000313" key="1">
    <source>
        <dbReference type="EMBL" id="RRV08806.1"/>
    </source>
</evidence>
<gene>
    <name evidence="1" type="ORF">EGJ28_16190</name>
</gene>
<comment type="caution">
    <text evidence="1">The sequence shown here is derived from an EMBL/GenBank/DDBJ whole genome shotgun (WGS) entry which is preliminary data.</text>
</comment>
<dbReference type="RefSeq" id="WP_125877948.1">
    <property type="nucleotide sequence ID" value="NZ_RHQL01000010.1"/>
</dbReference>
<evidence type="ECO:0000313" key="2">
    <source>
        <dbReference type="Proteomes" id="UP000276506"/>
    </source>
</evidence>
<dbReference type="Proteomes" id="UP000276506">
    <property type="component" value="Unassembled WGS sequence"/>
</dbReference>
<accession>A0A3R8VT52</accession>
<sequence>MLIASKTGNITVAKLLDETPNAWTLEVEKSEVRISKGDTHERVFCKMSEALKWAGAESDLIQHAQEIESVEAAKESQRPTIQNSR</sequence>
<organism evidence="1 2">
    <name type="scientific">Stutzerimonas xanthomarina</name>
    <dbReference type="NCBI Taxonomy" id="271420"/>
    <lineage>
        <taxon>Bacteria</taxon>
        <taxon>Pseudomonadati</taxon>
        <taxon>Pseudomonadota</taxon>
        <taxon>Gammaproteobacteria</taxon>
        <taxon>Pseudomonadales</taxon>
        <taxon>Pseudomonadaceae</taxon>
        <taxon>Stutzerimonas</taxon>
    </lineage>
</organism>
<name>A0A3R8VT52_9GAMM</name>